<dbReference type="InterPro" id="IPR000719">
    <property type="entry name" value="Prot_kinase_dom"/>
</dbReference>
<dbReference type="AlphaFoldDB" id="A0A383V0B0"/>
<accession>A0A383V0B0</accession>
<feature type="region of interest" description="Disordered" evidence="1">
    <location>
        <begin position="756"/>
        <end position="801"/>
    </location>
</feature>
<feature type="domain" description="Protein kinase" evidence="2">
    <location>
        <begin position="338"/>
        <end position="727"/>
    </location>
</feature>
<dbReference type="EMBL" id="UNSH01000081">
    <property type="protein sequence ID" value="SZF05446.1"/>
    <property type="molecule type" value="Genomic_DNA"/>
</dbReference>
<dbReference type="PANTHER" id="PTHR38248:SF2">
    <property type="entry name" value="FUNK1 11"/>
    <property type="match status" value="1"/>
</dbReference>
<name>A0A383V0B0_BLUHO</name>
<gene>
    <name evidence="3" type="ORF">BLGHR1_16249</name>
</gene>
<dbReference type="Pfam" id="PF17667">
    <property type="entry name" value="Pkinase_fungal"/>
    <property type="match status" value="1"/>
</dbReference>
<proteinExistence type="predicted"/>
<reference evidence="3 4" key="1">
    <citation type="submission" date="2017-11" db="EMBL/GenBank/DDBJ databases">
        <authorList>
            <person name="Kracher B."/>
        </authorList>
    </citation>
    <scope>NUCLEOTIDE SEQUENCE [LARGE SCALE GENOMIC DNA]</scope>
    <source>
        <strain evidence="3 4">RACE1</strain>
    </source>
</reference>
<organism evidence="3 4">
    <name type="scientific">Blumeria hordei</name>
    <name type="common">Barley powdery mildew</name>
    <name type="synonym">Blumeria graminis f. sp. hordei</name>
    <dbReference type="NCBI Taxonomy" id="2867405"/>
    <lineage>
        <taxon>Eukaryota</taxon>
        <taxon>Fungi</taxon>
        <taxon>Dikarya</taxon>
        <taxon>Ascomycota</taxon>
        <taxon>Pezizomycotina</taxon>
        <taxon>Leotiomycetes</taxon>
        <taxon>Erysiphales</taxon>
        <taxon>Erysiphaceae</taxon>
        <taxon>Blumeria</taxon>
    </lineage>
</organism>
<dbReference type="InterPro" id="IPR011009">
    <property type="entry name" value="Kinase-like_dom_sf"/>
</dbReference>
<dbReference type="Gene3D" id="1.10.510.10">
    <property type="entry name" value="Transferase(Phosphotransferase) domain 1"/>
    <property type="match status" value="1"/>
</dbReference>
<feature type="compositionally biased region" description="Basic residues" evidence="1">
    <location>
        <begin position="756"/>
        <end position="774"/>
    </location>
</feature>
<dbReference type="PROSITE" id="PS50011">
    <property type="entry name" value="PROTEIN_KINASE_DOM"/>
    <property type="match status" value="1"/>
</dbReference>
<dbReference type="GO" id="GO:0004672">
    <property type="term" value="F:protein kinase activity"/>
    <property type="evidence" value="ECO:0007669"/>
    <property type="project" value="InterPro"/>
</dbReference>
<dbReference type="GO" id="GO:0005524">
    <property type="term" value="F:ATP binding"/>
    <property type="evidence" value="ECO:0007669"/>
    <property type="project" value="InterPro"/>
</dbReference>
<evidence type="ECO:0000256" key="1">
    <source>
        <dbReference type="SAM" id="MobiDB-lite"/>
    </source>
</evidence>
<dbReference type="PANTHER" id="PTHR38248">
    <property type="entry name" value="FUNK1 6"/>
    <property type="match status" value="1"/>
</dbReference>
<evidence type="ECO:0000259" key="2">
    <source>
        <dbReference type="PROSITE" id="PS50011"/>
    </source>
</evidence>
<protein>
    <recommendedName>
        <fullName evidence="2">Protein kinase domain-containing protein</fullName>
    </recommendedName>
</protein>
<dbReference type="Proteomes" id="UP000275772">
    <property type="component" value="Unassembled WGS sequence"/>
</dbReference>
<sequence>MSLFEELYEYTDQHPLTNLRAEFIQNYENKIDPMIVAIKLLLAKLLIYTAQFGTNADITLVDTQLSQIRIKITLNEVSLSDFESFINLVVSDASDRDCWSELIDLAKDLTHNEPKSLADIMIPIIDINTTTTYTRSISEIPNYDGTCTSLTEALKIELTNNVYKSVGNFWEVHFENERWSQITTRIWECYRDNNQCQPFVFHNNMNEAELRGWFYTFFDRYMEQFTVPHESNRSEPTFIRMPNDPTARGKFYYTTHPSQLEGAKSRRKLDFFIEDACEAGANKHHWRDIRVIGEFTKSAGQKGVKFHQLTRYIREIFYAQPLRRFVHGFVVHKLHAEFWVVDRSGAYSSGEISLIESQEKLVRAISSYLFMSDEELGLDTTIRRKDGQTYITIKELEMAAENIVELISEPIYRPETIVSRANLCYRTKDDLCMFKFSWGSGAERSEVDYLRLAKPVKGVVSLMYDTVLHEVETHRAGLDFSTACIFSIKNNKWCLSEGVQNESSTPPGYFRKRKLTLAVLLPNGRPLKSSRSLREFLSCILDAIIGHRNLYNDAKVLHGDVSEGNIILTKHNEDEKSEGTLIDLDMSTSVDGKLDEKEDMKITGTAKYMAIELLKNMSENKYSIKKSCRYDLESFFYVFLVGCLRYGRPNSKAANLKGWYTDDLSMNYTRKRQDITADFEENILNRFSPSFDAVKGLARDLRKILFGRSLDQFISRPNSVELYDPIIQAFKNVITQIDEGRIKNENLELPAVKKRIRRSNSKGRSKVKSSKTKSRVSSGLKSNTTKSRRGRSGGTRGGSSR</sequence>
<feature type="compositionally biased region" description="Low complexity" evidence="1">
    <location>
        <begin position="775"/>
        <end position="785"/>
    </location>
</feature>
<evidence type="ECO:0000313" key="4">
    <source>
        <dbReference type="Proteomes" id="UP000275772"/>
    </source>
</evidence>
<dbReference type="InterPro" id="IPR040976">
    <property type="entry name" value="Pkinase_fungal"/>
</dbReference>
<evidence type="ECO:0000313" key="3">
    <source>
        <dbReference type="EMBL" id="SZF05446.1"/>
    </source>
</evidence>
<dbReference type="SUPFAM" id="SSF56112">
    <property type="entry name" value="Protein kinase-like (PK-like)"/>
    <property type="match status" value="1"/>
</dbReference>
<feature type="compositionally biased region" description="Gly residues" evidence="1">
    <location>
        <begin position="792"/>
        <end position="801"/>
    </location>
</feature>
<dbReference type="VEuPathDB" id="FungiDB:BLGHR1_16249"/>